<proteinExistence type="predicted"/>
<organism evidence="1 2">
    <name type="scientific">Entomophthora muscae</name>
    <dbReference type="NCBI Taxonomy" id="34485"/>
    <lineage>
        <taxon>Eukaryota</taxon>
        <taxon>Fungi</taxon>
        <taxon>Fungi incertae sedis</taxon>
        <taxon>Zoopagomycota</taxon>
        <taxon>Entomophthoromycotina</taxon>
        <taxon>Entomophthoromycetes</taxon>
        <taxon>Entomophthorales</taxon>
        <taxon>Entomophthoraceae</taxon>
        <taxon>Entomophthora</taxon>
    </lineage>
</organism>
<gene>
    <name evidence="1" type="ORF">DSO57_1010753</name>
</gene>
<sequence length="531" mass="60194">MRANEQNNRATTNGSNATAQRSSQEIEFYADSLFQKEEVVRLLIQTLNDLGYRESSSTLEKETGIEFESEKVSIFRTRVLEGNWGEVEKLLPVLNIEDNPNVLFLIRQQKFLELLESKLPHEALHTLQLELTTLDHNVERRHFLSSLLVCSSVDEIKAKANWDGASGNSRQILLDELQKHVSPSVMLPRRRLRALLNQAMAYQRKECFYHNEPETVQSLFADHNCGRSKFPSTLAYVIEDHTDEVWHIAFSNSGRFLASASKDHTAKVWSIEVPFLASSKHQSHQTVLTLSGHTDSVSYVAWSQNDMYLLTCGNDKVIRLWDSQSGNCLKVLTRHSSSVSACAWLPDNQHFITSSSDKCTFLWNIDGTVVHRWSGFVASDLSISRNGSLLVIVTGDKICLYDLHTKQEINQLQESAGVASIAISNDGNYLLCSVSCQEIHLWDMMERRIIKRFTGYKQSKFVIRSCFGGADMNYVISGSEDFNVYIWRLEDEALTKVLSGHTKMVNAVCWNSVHGSMLASASDDRTIRIWV</sequence>
<name>A0ACC2THP4_9FUNG</name>
<protein>
    <submittedName>
        <fullName evidence="1">Uncharacterized protein</fullName>
    </submittedName>
</protein>
<dbReference type="Proteomes" id="UP001165960">
    <property type="component" value="Unassembled WGS sequence"/>
</dbReference>
<evidence type="ECO:0000313" key="1">
    <source>
        <dbReference type="EMBL" id="KAJ9073995.1"/>
    </source>
</evidence>
<dbReference type="EMBL" id="QTSX02002876">
    <property type="protein sequence ID" value="KAJ9073995.1"/>
    <property type="molecule type" value="Genomic_DNA"/>
</dbReference>
<accession>A0ACC2THP4</accession>
<keyword evidence="2" id="KW-1185">Reference proteome</keyword>
<comment type="caution">
    <text evidence="1">The sequence shown here is derived from an EMBL/GenBank/DDBJ whole genome shotgun (WGS) entry which is preliminary data.</text>
</comment>
<evidence type="ECO:0000313" key="2">
    <source>
        <dbReference type="Proteomes" id="UP001165960"/>
    </source>
</evidence>
<reference evidence="1" key="1">
    <citation type="submission" date="2022-04" db="EMBL/GenBank/DDBJ databases">
        <title>Genome of the entomopathogenic fungus Entomophthora muscae.</title>
        <authorList>
            <person name="Elya C."/>
            <person name="Lovett B.R."/>
            <person name="Lee E."/>
            <person name="Macias A.M."/>
            <person name="Hajek A.E."/>
            <person name="De Bivort B.L."/>
            <person name="Kasson M.T."/>
            <person name="De Fine Licht H.H."/>
            <person name="Stajich J.E."/>
        </authorList>
    </citation>
    <scope>NUCLEOTIDE SEQUENCE</scope>
    <source>
        <strain evidence="1">Berkeley</strain>
    </source>
</reference>